<dbReference type="OrthoDB" id="60331at2157"/>
<feature type="transmembrane region" description="Helical" evidence="1">
    <location>
        <begin position="63"/>
        <end position="84"/>
    </location>
</feature>
<dbReference type="RefSeq" id="WP_004030936.1">
    <property type="nucleotide sequence ID" value="NZ_AMPO01000006.1"/>
</dbReference>
<evidence type="ECO:0000313" key="3">
    <source>
        <dbReference type="Proteomes" id="UP000007360"/>
    </source>
</evidence>
<keyword evidence="3" id="KW-1185">Reference proteome</keyword>
<dbReference type="PIRSF" id="PIRSF037409">
    <property type="entry name" value="UCP037409_transporter"/>
    <property type="match status" value="1"/>
</dbReference>
<proteinExistence type="predicted"/>
<gene>
    <name evidence="2" type="ORF">A994_07926</name>
</gene>
<comment type="caution">
    <text evidence="2">The sequence shown here is derived from an EMBL/GenBank/DDBJ whole genome shotgun (WGS) entry which is preliminary data.</text>
</comment>
<feature type="transmembrane region" description="Helical" evidence="1">
    <location>
        <begin position="105"/>
        <end position="131"/>
    </location>
</feature>
<feature type="transmembrane region" description="Helical" evidence="1">
    <location>
        <begin position="137"/>
        <end position="157"/>
    </location>
</feature>
<protein>
    <recommendedName>
        <fullName evidence="4">Transporter</fullName>
    </recommendedName>
</protein>
<keyword evidence="1" id="KW-0812">Transmembrane</keyword>
<feature type="transmembrane region" description="Helical" evidence="1">
    <location>
        <begin position="205"/>
        <end position="225"/>
    </location>
</feature>
<dbReference type="Proteomes" id="UP000007360">
    <property type="component" value="Unassembled WGS sequence"/>
</dbReference>
<organism evidence="2 3">
    <name type="scientific">Methanobacterium formicicum (strain DSM 3637 / PP1)</name>
    <dbReference type="NCBI Taxonomy" id="1204725"/>
    <lineage>
        <taxon>Archaea</taxon>
        <taxon>Methanobacteriati</taxon>
        <taxon>Methanobacteriota</taxon>
        <taxon>Methanomada group</taxon>
        <taxon>Methanobacteria</taxon>
        <taxon>Methanobacteriales</taxon>
        <taxon>Methanobacteriaceae</taxon>
        <taxon>Methanobacterium</taxon>
    </lineage>
</organism>
<feature type="transmembrane region" description="Helical" evidence="1">
    <location>
        <begin position="6"/>
        <end position="30"/>
    </location>
</feature>
<evidence type="ECO:0000256" key="1">
    <source>
        <dbReference type="SAM" id="Phobius"/>
    </source>
</evidence>
<dbReference type="Pfam" id="PF09930">
    <property type="entry name" value="DUF2162"/>
    <property type="match status" value="1"/>
</dbReference>
<dbReference type="EMBL" id="AMPO01000006">
    <property type="protein sequence ID" value="EKF85644.1"/>
    <property type="molecule type" value="Genomic_DNA"/>
</dbReference>
<evidence type="ECO:0008006" key="4">
    <source>
        <dbReference type="Google" id="ProtNLM"/>
    </source>
</evidence>
<name>K2RBF2_METFP</name>
<dbReference type="PATRIC" id="fig|1204725.3.peg.1591"/>
<keyword evidence="1" id="KW-1133">Transmembrane helix</keyword>
<feature type="transmembrane region" description="Helical" evidence="1">
    <location>
        <begin position="164"/>
        <end position="185"/>
    </location>
</feature>
<reference evidence="2 3" key="1">
    <citation type="journal article" date="2012" name="J. Bacteriol.">
        <title>Draft genome sequence of Methanobacterium formicicum DSM 3637, an archaebacterium isolated from the methane producer amoeba Pelomyxa palustris.</title>
        <authorList>
            <person name="Gutierrez G."/>
        </authorList>
    </citation>
    <scope>NUCLEOTIDE SEQUENCE [LARGE SCALE GENOMIC DNA]</scope>
    <source>
        <strain evidence="3">DSM 3637 / PP1</strain>
    </source>
</reference>
<keyword evidence="1" id="KW-0472">Membrane</keyword>
<feature type="transmembrane region" description="Helical" evidence="1">
    <location>
        <begin position="37"/>
        <end position="57"/>
    </location>
</feature>
<evidence type="ECO:0000313" key="2">
    <source>
        <dbReference type="EMBL" id="EKF85644.1"/>
    </source>
</evidence>
<sequence length="242" mass="26017">MMDLLWQLGILSVVMVFGIKIGLAMGFAGLSKKVTAAIILGYGGGILLLTYIAGNFIDQVQGFVYSYSSVLGIVMAVIILYAGFHTLKEWKIHKKDSITATCMAMIAPCPCCFGAAVAAIIIAAPMIGASAFAVGEYAAIFLMITMTVCYLISGLLGKALNKPYPVLLGNFMLFAGFYFLTSAIVIPNISTVLTQQMSPVEIPDIWTFVYAVVTIIVLAVAGYYISRKRSPFLDQSSTTNQK</sequence>
<dbReference type="AlphaFoldDB" id="K2RBF2"/>
<dbReference type="InterPro" id="IPR017199">
    <property type="entry name" value="UCP037409_transporter"/>
</dbReference>
<accession>K2RBF2</accession>